<sequence length="243" mass="26323">MTVKILITRPSHSANEFAELLHARIGPDVPLILSPLIEICHLSPKIPTEGVQTLVFTSAHAVRAFAALKRERHFTCYVVGLATGDAAREAGFEPIEGGGTAQSLAEKLLKDGPAEPILYLRGNHIAFDLADALAQSGTDFRQTVVYDQRERHLTEEAQTTLATASGVVLPLFSPRSAKLFFDNQTWRGRLFVGAMSENVARNVPEESVAMLSTAQSPSASAMLDVVEQLWTSANRLEGKSSAK</sequence>
<dbReference type="EMBL" id="CP146606">
    <property type="protein sequence ID" value="WYK19703.1"/>
    <property type="molecule type" value="Genomic_DNA"/>
</dbReference>
<dbReference type="CDD" id="cd06578">
    <property type="entry name" value="HemD"/>
    <property type="match status" value="1"/>
</dbReference>
<keyword evidence="3" id="KW-1185">Reference proteome</keyword>
<protein>
    <submittedName>
        <fullName evidence="2">Uroporphyrinogen-III synthase</fullName>
        <ecNumber evidence="2">4.2.1.75</ecNumber>
    </submittedName>
</protein>
<dbReference type="InterPro" id="IPR003754">
    <property type="entry name" value="4pyrrol_synth_uPrphyn_synth"/>
</dbReference>
<accession>A0ABZ2TNF8</accession>
<feature type="domain" description="Tetrapyrrole biosynthesis uroporphyrinogen III synthase" evidence="1">
    <location>
        <begin position="32"/>
        <end position="223"/>
    </location>
</feature>
<organism evidence="2 3">
    <name type="scientific">Roseovarius rhodophyticola</name>
    <dbReference type="NCBI Taxonomy" id="3080827"/>
    <lineage>
        <taxon>Bacteria</taxon>
        <taxon>Pseudomonadati</taxon>
        <taxon>Pseudomonadota</taxon>
        <taxon>Alphaproteobacteria</taxon>
        <taxon>Rhodobacterales</taxon>
        <taxon>Roseobacteraceae</taxon>
        <taxon>Roseovarius</taxon>
    </lineage>
</organism>
<dbReference type="Gene3D" id="3.40.50.10090">
    <property type="match status" value="1"/>
</dbReference>
<keyword evidence="2" id="KW-0456">Lyase</keyword>
<evidence type="ECO:0000313" key="2">
    <source>
        <dbReference type="EMBL" id="WYK19703.1"/>
    </source>
</evidence>
<dbReference type="EC" id="4.2.1.75" evidence="2"/>
<dbReference type="InterPro" id="IPR036108">
    <property type="entry name" value="4pyrrol_syn_uPrphyn_synt_sf"/>
</dbReference>
<dbReference type="RefSeq" id="WP_317056408.1">
    <property type="nucleotide sequence ID" value="NZ_CP146606.1"/>
</dbReference>
<name>A0ABZ2TNF8_9RHOB</name>
<gene>
    <name evidence="2" type="ORF">RZS32_007575</name>
</gene>
<dbReference type="Pfam" id="PF02602">
    <property type="entry name" value="HEM4"/>
    <property type="match status" value="1"/>
</dbReference>
<proteinExistence type="predicted"/>
<evidence type="ECO:0000313" key="3">
    <source>
        <dbReference type="Proteomes" id="UP001281305"/>
    </source>
</evidence>
<dbReference type="Proteomes" id="UP001281305">
    <property type="component" value="Chromosome"/>
</dbReference>
<evidence type="ECO:0000259" key="1">
    <source>
        <dbReference type="Pfam" id="PF02602"/>
    </source>
</evidence>
<reference evidence="2 3" key="1">
    <citation type="submission" date="2024-02" db="EMBL/GenBank/DDBJ databases">
        <title>Roseovarius strain W115 nov., isolated from a marine algae.</title>
        <authorList>
            <person name="Lee M.W."/>
            <person name="Lee J.K."/>
            <person name="Kim J.M."/>
            <person name="Choi D.G."/>
            <person name="Baek J.H."/>
            <person name="Bayburt H."/>
            <person name="Jung J.J."/>
            <person name="Han D.M."/>
            <person name="Jeon C.O."/>
        </authorList>
    </citation>
    <scope>NUCLEOTIDE SEQUENCE [LARGE SCALE GENOMIC DNA]</scope>
    <source>
        <strain evidence="2 3">W115</strain>
    </source>
</reference>
<dbReference type="GO" id="GO:0004852">
    <property type="term" value="F:uroporphyrinogen-III synthase activity"/>
    <property type="evidence" value="ECO:0007669"/>
    <property type="project" value="UniProtKB-EC"/>
</dbReference>
<dbReference type="SUPFAM" id="SSF69618">
    <property type="entry name" value="HemD-like"/>
    <property type="match status" value="1"/>
</dbReference>